<accession>A0AAV9X275</accession>
<comment type="caution">
    <text evidence="2">The sequence shown here is derived from an EMBL/GenBank/DDBJ whole genome shotgun (WGS) entry which is preliminary data.</text>
</comment>
<sequence length="446" mass="52186">MDPSTVVFIIKLAHGLLDGINTFNQLPTSIRLFLQQVDQLYRTLQVLKDRVQYRKSKRSSSASALQEPQDPGETLLANLFRGIQQTHDETERFLSENGIRNKYGNRFTWNTDILVNKWSIFQQENIRRRLSELQQAYHFHAVQTTIVSQTILSQTSREFPAQLAENSHHEAPAVSERVRDPKLLRHLSRRPRQNSSTFSSGSFSRPTATYTETSYYETQTALEDAAYDGANSDYSESQKWLFNRFEEEMRFHQRGIRHFEILNLLNKVVFWLSNCNPEWPLDAMEYTTNYVQLMKAAWLLQEIMHKVPSSRIQAKFTESYLVEIQYMIITYYPTREPPELSYLYRLPTDDLLLNLTQLERVIPTLRVDEEEVGIETGPSGSQEQTMEFQPGMESTLIAEFPAFQRQVNPIISCPSSKYFFSLIKRFIQTDFIMVDRFNFHHTITAR</sequence>
<feature type="compositionally biased region" description="Low complexity" evidence="1">
    <location>
        <begin position="195"/>
        <end position="207"/>
    </location>
</feature>
<evidence type="ECO:0000313" key="3">
    <source>
        <dbReference type="Proteomes" id="UP001365542"/>
    </source>
</evidence>
<protein>
    <submittedName>
        <fullName evidence="2">Uncharacterized protein</fullName>
    </submittedName>
</protein>
<dbReference type="AlphaFoldDB" id="A0AAV9X275"/>
<dbReference type="Proteomes" id="UP001365542">
    <property type="component" value="Unassembled WGS sequence"/>
</dbReference>
<dbReference type="EMBL" id="JAVHJO010000012">
    <property type="protein sequence ID" value="KAK6532179.1"/>
    <property type="molecule type" value="Genomic_DNA"/>
</dbReference>
<feature type="region of interest" description="Disordered" evidence="1">
    <location>
        <begin position="184"/>
        <end position="207"/>
    </location>
</feature>
<organism evidence="2 3">
    <name type="scientific">Orbilia ellipsospora</name>
    <dbReference type="NCBI Taxonomy" id="2528407"/>
    <lineage>
        <taxon>Eukaryota</taxon>
        <taxon>Fungi</taxon>
        <taxon>Dikarya</taxon>
        <taxon>Ascomycota</taxon>
        <taxon>Pezizomycotina</taxon>
        <taxon>Orbiliomycetes</taxon>
        <taxon>Orbiliales</taxon>
        <taxon>Orbiliaceae</taxon>
        <taxon>Orbilia</taxon>
    </lineage>
</organism>
<evidence type="ECO:0000256" key="1">
    <source>
        <dbReference type="SAM" id="MobiDB-lite"/>
    </source>
</evidence>
<name>A0AAV9X275_9PEZI</name>
<gene>
    <name evidence="2" type="ORF">TWF694_003339</name>
</gene>
<reference evidence="2 3" key="1">
    <citation type="submission" date="2019-10" db="EMBL/GenBank/DDBJ databases">
        <authorList>
            <person name="Palmer J.M."/>
        </authorList>
    </citation>
    <scope>NUCLEOTIDE SEQUENCE [LARGE SCALE GENOMIC DNA]</scope>
    <source>
        <strain evidence="2 3">TWF694</strain>
    </source>
</reference>
<evidence type="ECO:0000313" key="2">
    <source>
        <dbReference type="EMBL" id="KAK6532179.1"/>
    </source>
</evidence>
<proteinExistence type="predicted"/>
<keyword evidence="3" id="KW-1185">Reference proteome</keyword>